<dbReference type="Gene3D" id="2.60.120.1440">
    <property type="match status" value="1"/>
</dbReference>
<sequence>MNNFNEHINDDILVKFMLGQASAEEQLAVGQWMAASSDNEKYFQHFKLIWEQSHTLASPVATDENEAWTRFQQRVNRPETPVVELTATRKPWLRIAAAVAVIVVAGTIAFLMMNKPAAHQLELVAANSPVTDTLPDGSIITLNKNSRIQYASNFETNRNITLEGEAFFNVATDPSHPFVLKTGEVQVRVLGTSFNVKSDQQQVEVIVETGAVEVNKKAETVQLKQNEKAVLTKNSSAIVKASNKDELYNYYRTQTFVCNDTPLWQLAEIFSNAYGVKIEITNTAIRNEEITSVFVYSNLEENLDLLQETYHGKITVEKKGDTYILK</sequence>
<dbReference type="InterPro" id="IPR006860">
    <property type="entry name" value="FecR"/>
</dbReference>
<keyword evidence="5" id="KW-1185">Reference proteome</keyword>
<dbReference type="AlphaFoldDB" id="A0A1M7MIU9"/>
<evidence type="ECO:0000259" key="2">
    <source>
        <dbReference type="Pfam" id="PF04773"/>
    </source>
</evidence>
<accession>A0A1M7MIU9</accession>
<proteinExistence type="predicted"/>
<organism evidence="4 5">
    <name type="scientific">Chitinophaga jiangningensis</name>
    <dbReference type="NCBI Taxonomy" id="1419482"/>
    <lineage>
        <taxon>Bacteria</taxon>
        <taxon>Pseudomonadati</taxon>
        <taxon>Bacteroidota</taxon>
        <taxon>Chitinophagia</taxon>
        <taxon>Chitinophagales</taxon>
        <taxon>Chitinophagaceae</taxon>
        <taxon>Chitinophaga</taxon>
    </lineage>
</organism>
<dbReference type="PANTHER" id="PTHR30273:SF2">
    <property type="entry name" value="PROTEIN FECR"/>
    <property type="match status" value="1"/>
</dbReference>
<keyword evidence="1" id="KW-0472">Membrane</keyword>
<protein>
    <submittedName>
        <fullName evidence="4">FecR family protein</fullName>
    </submittedName>
</protein>
<dbReference type="PANTHER" id="PTHR30273">
    <property type="entry name" value="PERIPLASMIC SIGNAL SENSOR AND SIGMA FACTOR ACTIVATOR FECR-RELATED"/>
    <property type="match status" value="1"/>
</dbReference>
<keyword evidence="1" id="KW-1133">Transmembrane helix</keyword>
<feature type="domain" description="Protein FecR C-terminal" evidence="3">
    <location>
        <begin position="256"/>
        <end position="324"/>
    </location>
</feature>
<gene>
    <name evidence="4" type="ORF">SAMN05444266_11387</name>
</gene>
<feature type="domain" description="FecR protein" evidence="2">
    <location>
        <begin position="127"/>
        <end position="213"/>
    </location>
</feature>
<dbReference type="InterPro" id="IPR012373">
    <property type="entry name" value="Ferrdict_sens_TM"/>
</dbReference>
<dbReference type="Pfam" id="PF04773">
    <property type="entry name" value="FecR"/>
    <property type="match status" value="1"/>
</dbReference>
<name>A0A1M7MIU9_9BACT</name>
<dbReference type="Proteomes" id="UP000184420">
    <property type="component" value="Unassembled WGS sequence"/>
</dbReference>
<dbReference type="PIRSF" id="PIRSF018266">
    <property type="entry name" value="FecR"/>
    <property type="match status" value="1"/>
</dbReference>
<dbReference type="GO" id="GO:0016989">
    <property type="term" value="F:sigma factor antagonist activity"/>
    <property type="evidence" value="ECO:0007669"/>
    <property type="project" value="TreeGrafter"/>
</dbReference>
<evidence type="ECO:0000313" key="4">
    <source>
        <dbReference type="EMBL" id="SHM90757.1"/>
    </source>
</evidence>
<dbReference type="Gene3D" id="3.55.50.30">
    <property type="match status" value="1"/>
</dbReference>
<dbReference type="RefSeq" id="WP_083550916.1">
    <property type="nucleotide sequence ID" value="NZ_FRBL01000013.1"/>
</dbReference>
<dbReference type="InterPro" id="IPR032508">
    <property type="entry name" value="FecR_C"/>
</dbReference>
<evidence type="ECO:0000313" key="5">
    <source>
        <dbReference type="Proteomes" id="UP000184420"/>
    </source>
</evidence>
<dbReference type="STRING" id="1419482.SAMN05444266_11387"/>
<evidence type="ECO:0000259" key="3">
    <source>
        <dbReference type="Pfam" id="PF16344"/>
    </source>
</evidence>
<reference evidence="4 5" key="1">
    <citation type="submission" date="2016-11" db="EMBL/GenBank/DDBJ databases">
        <authorList>
            <person name="Jaros S."/>
            <person name="Januszkiewicz K."/>
            <person name="Wedrychowicz H."/>
        </authorList>
    </citation>
    <scope>NUCLEOTIDE SEQUENCE [LARGE SCALE GENOMIC DNA]</scope>
    <source>
        <strain evidence="4 5">DSM 27406</strain>
    </source>
</reference>
<dbReference type="EMBL" id="FRBL01000013">
    <property type="protein sequence ID" value="SHM90757.1"/>
    <property type="molecule type" value="Genomic_DNA"/>
</dbReference>
<keyword evidence="1" id="KW-0812">Transmembrane</keyword>
<feature type="transmembrane region" description="Helical" evidence="1">
    <location>
        <begin position="92"/>
        <end position="113"/>
    </location>
</feature>
<dbReference type="OrthoDB" id="1452822at2"/>
<dbReference type="Pfam" id="PF16344">
    <property type="entry name" value="FecR_C"/>
    <property type="match status" value="1"/>
</dbReference>
<evidence type="ECO:0000256" key="1">
    <source>
        <dbReference type="SAM" id="Phobius"/>
    </source>
</evidence>